<comment type="subcellular location">
    <subcellularLocation>
        <location evidence="1">Membrane</location>
        <topology evidence="1">Multi-pass membrane protein</topology>
    </subcellularLocation>
</comment>
<feature type="transmembrane region" description="Helical" evidence="7">
    <location>
        <begin position="138"/>
        <end position="164"/>
    </location>
</feature>
<evidence type="ECO:0000313" key="9">
    <source>
        <dbReference type="Proteomes" id="UP000322225"/>
    </source>
</evidence>
<keyword evidence="3 7" id="KW-0812">Transmembrane</keyword>
<dbReference type="Gene3D" id="1.20.1250.20">
    <property type="entry name" value="MFS general substrate transporter like domains"/>
    <property type="match status" value="1"/>
</dbReference>
<dbReference type="RefSeq" id="XP_031858857.1">
    <property type="nucleotide sequence ID" value="XM_032006805.1"/>
</dbReference>
<sequence>MNHSTTGHQYVDNSESTFTGNGDITNGNTHTGLGNPKAVPNTGNNTNNVNNYIGSPLTVPNLGSDQQYAKNRGLQPGQAEKQEYPIHSDIPLVDEKDLSFAAIMKGTAATPLTIFEKKAALINAEIDHFGFGKYQICIWFLCGFGYFLDLAWAQGVGLVASAIYQEMGVPDSKTGTIFSCANAGLAVGALGFGLLVDVIGRKWAFNLTCLITSVFGLLLAAPKYNYPAICGIYFLSSVGLGGNIPIDATIALEFLPQRRRYLVALLSMWQPIGVVAASAIAFGTTAKYRCETGLPSCRAVGAGEACCTTSSNMGWRYCVIILGSVTLLIFFLRYFVFPFHESPKFLLSRGREAEAIEVLHKIAKFNKAPPPTLTLEHFAEIEATSSLYSGGIEPVKPLTTKQTTKRVLNGFVTGIKNLKGLFGNRLQLFIFLLLALAYMGDYWSFNLAGSFLPIVLLRNNVSTGRGTVTETYRQYVYIYLPGILGAILALFSIQLPLIGRKWSLVFSAAMQGLAMAMYTQVNSTAGYVGLNALEYIMQTYFNAVLYASAPELFDTAYRGSASGMLSCLGRIAGIVAPFAGQHYLASSSSGILWLGAGGIWLSSFVMIFLPVEMRNRQMF</sequence>
<protein>
    <submittedName>
        <fullName evidence="8">Uncharacterized protein</fullName>
    </submittedName>
</protein>
<feature type="transmembrane region" description="Helical" evidence="7">
    <location>
        <begin position="476"/>
        <end position="495"/>
    </location>
</feature>
<feature type="region of interest" description="Disordered" evidence="6">
    <location>
        <begin position="1"/>
        <end position="51"/>
    </location>
</feature>
<dbReference type="GO" id="GO:0022857">
    <property type="term" value="F:transmembrane transporter activity"/>
    <property type="evidence" value="ECO:0007669"/>
    <property type="project" value="InterPro"/>
</dbReference>
<feature type="transmembrane region" description="Helical" evidence="7">
    <location>
        <begin position="233"/>
        <end position="255"/>
    </location>
</feature>
<dbReference type="PANTHER" id="PTHR23511">
    <property type="entry name" value="SYNAPTIC VESICLE GLYCOPROTEIN 2"/>
    <property type="match status" value="1"/>
</dbReference>
<dbReference type="SUPFAM" id="SSF103473">
    <property type="entry name" value="MFS general substrate transporter"/>
    <property type="match status" value="1"/>
</dbReference>
<accession>A0A5M6BY37</accession>
<dbReference type="InterPro" id="IPR036259">
    <property type="entry name" value="MFS_trans_sf"/>
</dbReference>
<dbReference type="Pfam" id="PF00083">
    <property type="entry name" value="Sugar_tr"/>
    <property type="match status" value="1"/>
</dbReference>
<dbReference type="AlphaFoldDB" id="A0A5M6BY37"/>
<keyword evidence="5 7" id="KW-0472">Membrane</keyword>
<evidence type="ECO:0000256" key="3">
    <source>
        <dbReference type="ARBA" id="ARBA00022692"/>
    </source>
</evidence>
<dbReference type="PANTHER" id="PTHR23511:SF3">
    <property type="entry name" value="MAJOR FACILITATOR SUPERFAMILY (MFS) PROFILE DOMAIN-CONTAINING PROTEIN"/>
    <property type="match status" value="1"/>
</dbReference>
<dbReference type="InterPro" id="IPR020846">
    <property type="entry name" value="MFS_dom"/>
</dbReference>
<feature type="transmembrane region" description="Helical" evidence="7">
    <location>
        <begin position="262"/>
        <end position="282"/>
    </location>
</feature>
<organism evidence="8 9">
    <name type="scientific">Kwoniella shandongensis</name>
    <dbReference type="NCBI Taxonomy" id="1734106"/>
    <lineage>
        <taxon>Eukaryota</taxon>
        <taxon>Fungi</taxon>
        <taxon>Dikarya</taxon>
        <taxon>Basidiomycota</taxon>
        <taxon>Agaricomycotina</taxon>
        <taxon>Tremellomycetes</taxon>
        <taxon>Tremellales</taxon>
        <taxon>Cryptococcaceae</taxon>
        <taxon>Kwoniella</taxon>
    </lineage>
</organism>
<evidence type="ECO:0000256" key="4">
    <source>
        <dbReference type="ARBA" id="ARBA00022989"/>
    </source>
</evidence>
<dbReference type="GO" id="GO:0016020">
    <property type="term" value="C:membrane"/>
    <property type="evidence" value="ECO:0007669"/>
    <property type="project" value="UniProtKB-SubCell"/>
</dbReference>
<evidence type="ECO:0000256" key="7">
    <source>
        <dbReference type="SAM" id="Phobius"/>
    </source>
</evidence>
<gene>
    <name evidence="8" type="ORF">CI109_105887</name>
</gene>
<reference evidence="8" key="2">
    <citation type="submission" date="2024-01" db="EMBL/GenBank/DDBJ databases">
        <title>Comparative genomics of Cryptococcus and Kwoniella reveals pathogenesis evolution and contrasting modes of karyotype evolution via chromosome fusion or intercentromeric recombination.</title>
        <authorList>
            <person name="Coelho M.A."/>
            <person name="David-Palma M."/>
            <person name="Shea T."/>
            <person name="Bowers K."/>
            <person name="McGinley-Smith S."/>
            <person name="Mohammad A.W."/>
            <person name="Gnirke A."/>
            <person name="Yurkov A.M."/>
            <person name="Nowrousian M."/>
            <person name="Sun S."/>
            <person name="Cuomo C.A."/>
            <person name="Heitman J."/>
        </authorList>
    </citation>
    <scope>NUCLEOTIDE SEQUENCE</scope>
    <source>
        <strain evidence="8">CBS 12478</strain>
    </source>
</reference>
<reference evidence="8" key="1">
    <citation type="submission" date="2017-08" db="EMBL/GenBank/DDBJ databases">
        <authorList>
            <person name="Cuomo C."/>
            <person name="Billmyre B."/>
            <person name="Heitman J."/>
        </authorList>
    </citation>
    <scope>NUCLEOTIDE SEQUENCE</scope>
    <source>
        <strain evidence="8">CBS 12478</strain>
    </source>
</reference>
<dbReference type="InterPro" id="IPR005828">
    <property type="entry name" value="MFS_sugar_transport-like"/>
</dbReference>
<evidence type="ECO:0000256" key="1">
    <source>
        <dbReference type="ARBA" id="ARBA00004141"/>
    </source>
</evidence>
<dbReference type="PROSITE" id="PS50850">
    <property type="entry name" value="MFS"/>
    <property type="match status" value="1"/>
</dbReference>
<evidence type="ECO:0000256" key="2">
    <source>
        <dbReference type="ARBA" id="ARBA00022448"/>
    </source>
</evidence>
<keyword evidence="9" id="KW-1185">Reference proteome</keyword>
<feature type="compositionally biased region" description="Low complexity" evidence="6">
    <location>
        <begin position="41"/>
        <end position="51"/>
    </location>
</feature>
<feature type="transmembrane region" description="Helical" evidence="7">
    <location>
        <begin position="591"/>
        <end position="611"/>
    </location>
</feature>
<dbReference type="Proteomes" id="UP000322225">
    <property type="component" value="Chromosome 10"/>
</dbReference>
<dbReference type="EMBL" id="CP144060">
    <property type="protein sequence ID" value="WWD21402.1"/>
    <property type="molecule type" value="Genomic_DNA"/>
</dbReference>
<evidence type="ECO:0000256" key="6">
    <source>
        <dbReference type="SAM" id="MobiDB-lite"/>
    </source>
</evidence>
<evidence type="ECO:0000313" key="8">
    <source>
        <dbReference type="EMBL" id="WWD21402.1"/>
    </source>
</evidence>
<keyword evidence="2" id="KW-0813">Transport</keyword>
<feature type="transmembrane region" description="Helical" evidence="7">
    <location>
        <begin position="428"/>
        <end position="456"/>
    </location>
</feature>
<keyword evidence="4 7" id="KW-1133">Transmembrane helix</keyword>
<feature type="transmembrane region" description="Helical" evidence="7">
    <location>
        <begin position="176"/>
        <end position="196"/>
    </location>
</feature>
<feature type="compositionally biased region" description="Polar residues" evidence="6">
    <location>
        <begin position="1"/>
        <end position="32"/>
    </location>
</feature>
<dbReference type="KEGG" id="ksn:43590968"/>
<feature type="transmembrane region" description="Helical" evidence="7">
    <location>
        <begin position="314"/>
        <end position="336"/>
    </location>
</feature>
<dbReference type="OrthoDB" id="3936150at2759"/>
<name>A0A5M6BY37_9TREE</name>
<evidence type="ECO:0000256" key="5">
    <source>
        <dbReference type="ARBA" id="ARBA00023136"/>
    </source>
</evidence>
<feature type="transmembrane region" description="Helical" evidence="7">
    <location>
        <begin position="203"/>
        <end position="221"/>
    </location>
</feature>
<proteinExistence type="predicted"/>
<dbReference type="GeneID" id="43590968"/>